<dbReference type="InParanoid" id="A0A1B1ANK4"/>
<sequence>MAIEQAAWGALGFLNFTRAHFAFYQQLLDDNADCQLCLVDEVTGYPVAVGNCVPLTCDFDNLPPEGWDWIVESAANNNGARRNALGALAISVPGIHRSKGLARVMIQEFRNLAERKGLDGVIAPVRPSAKHLHPFIPMEEYMTWTDDKGRLFDPWLRSHSAAGGKIIKPAPRSMVVEEPVAFWEMWRGSAFPTTGEYKIDGALNPVSIDLERDSGRYVEPNVWFAYQAA</sequence>
<reference evidence="1 2" key="1">
    <citation type="submission" date="2015-11" db="EMBL/GenBank/DDBJ databases">
        <title>Whole-Genome Sequence of Candidatus Oderbacter manganicum from the National Park Lower Oder Valley, Germany.</title>
        <authorList>
            <person name="Braun B."/>
            <person name="Liere K."/>
            <person name="Szewzyk U."/>
        </authorList>
    </citation>
    <scope>NUCLEOTIDE SEQUENCE [LARGE SCALE GENOMIC DNA]</scope>
    <source>
        <strain evidence="1 2">OTSz_A_272</strain>
    </source>
</reference>
<evidence type="ECO:0000313" key="2">
    <source>
        <dbReference type="Proteomes" id="UP000092498"/>
    </source>
</evidence>
<dbReference type="AlphaFoldDB" id="A0A1B1ANK4"/>
<dbReference type="STRING" id="1759059.ATE48_16005"/>
<accession>A0A1B1ANK4</accession>
<dbReference type="GO" id="GO:0016740">
    <property type="term" value="F:transferase activity"/>
    <property type="evidence" value="ECO:0007669"/>
    <property type="project" value="UniProtKB-KW"/>
</dbReference>
<evidence type="ECO:0000313" key="1">
    <source>
        <dbReference type="EMBL" id="ANP48115.1"/>
    </source>
</evidence>
<keyword evidence="2" id="KW-1185">Reference proteome</keyword>
<gene>
    <name evidence="1" type="ORF">ATE48_16005</name>
</gene>
<dbReference type="SUPFAM" id="SSF55729">
    <property type="entry name" value="Acyl-CoA N-acyltransferases (Nat)"/>
    <property type="match status" value="1"/>
</dbReference>
<organism evidence="1 2">
    <name type="scientific">Candidatus Viadribacter manganicus</name>
    <dbReference type="NCBI Taxonomy" id="1759059"/>
    <lineage>
        <taxon>Bacteria</taxon>
        <taxon>Pseudomonadati</taxon>
        <taxon>Pseudomonadota</taxon>
        <taxon>Alphaproteobacteria</taxon>
        <taxon>Hyphomonadales</taxon>
        <taxon>Hyphomonadaceae</taxon>
        <taxon>Candidatus Viadribacter</taxon>
    </lineage>
</organism>
<dbReference type="KEGG" id="cbot:ATE48_16005"/>
<protein>
    <submittedName>
        <fullName evidence="1">Transferase</fullName>
    </submittedName>
</protein>
<dbReference type="EMBL" id="CP013244">
    <property type="protein sequence ID" value="ANP48115.1"/>
    <property type="molecule type" value="Genomic_DNA"/>
</dbReference>
<dbReference type="Proteomes" id="UP000092498">
    <property type="component" value="Chromosome"/>
</dbReference>
<dbReference type="InterPro" id="IPR016181">
    <property type="entry name" value="Acyl_CoA_acyltransferase"/>
</dbReference>
<dbReference type="OrthoDB" id="342444at2"/>
<dbReference type="Gene3D" id="3.40.630.30">
    <property type="match status" value="1"/>
</dbReference>
<keyword evidence="1" id="KW-0808">Transferase</keyword>
<name>A0A1B1ANK4_9PROT</name>
<proteinExistence type="predicted"/>